<comment type="caution">
    <text evidence="13">The sequence shown here is derived from an EMBL/GenBank/DDBJ whole genome shotgun (WGS) entry which is preliminary data.</text>
</comment>
<dbReference type="GO" id="GO:0004169">
    <property type="term" value="F:dolichyl-phosphate-mannose-protein mannosyltransferase activity"/>
    <property type="evidence" value="ECO:0007669"/>
    <property type="project" value="UniProtKB-UniRule"/>
</dbReference>
<gene>
    <name evidence="13" type="ORF">CNEO2_180068</name>
</gene>
<keyword evidence="8 10" id="KW-0472">Membrane</keyword>
<feature type="transmembrane region" description="Helical" evidence="10">
    <location>
        <begin position="595"/>
        <end position="613"/>
    </location>
</feature>
<reference evidence="13" key="1">
    <citation type="submission" date="2022-10" db="EMBL/GenBank/DDBJ databases">
        <authorList>
            <person name="Aires J."/>
            <person name="Mesa V."/>
        </authorList>
    </citation>
    <scope>NUCLEOTIDE SEQUENCE</scope>
    <source>
        <strain evidence="13">Clostridium neonatale JD116</strain>
    </source>
</reference>
<keyword evidence="10" id="KW-1003">Cell membrane</keyword>
<feature type="transmembrane region" description="Helical" evidence="10">
    <location>
        <begin position="514"/>
        <end position="535"/>
    </location>
</feature>
<comment type="pathway">
    <text evidence="2 10">Protein modification; protein glycosylation.</text>
</comment>
<dbReference type="Proteomes" id="UP001189143">
    <property type="component" value="Unassembled WGS sequence"/>
</dbReference>
<keyword evidence="7 10" id="KW-1133">Transmembrane helix</keyword>
<dbReference type="InterPro" id="IPR027005">
    <property type="entry name" value="PMT-like"/>
</dbReference>
<evidence type="ECO:0000256" key="5">
    <source>
        <dbReference type="ARBA" id="ARBA00022679"/>
    </source>
</evidence>
<feature type="transmembrane region" description="Helical" evidence="10">
    <location>
        <begin position="752"/>
        <end position="769"/>
    </location>
</feature>
<comment type="similarity">
    <text evidence="3 10">Belongs to the glycosyltransferase 39 family.</text>
</comment>
<dbReference type="PANTHER" id="PTHR10050:SF46">
    <property type="entry name" value="PROTEIN O-MANNOSYL-TRANSFERASE 2"/>
    <property type="match status" value="1"/>
</dbReference>
<feature type="transmembrane region" description="Helical" evidence="10">
    <location>
        <begin position="619"/>
        <end position="639"/>
    </location>
</feature>
<proteinExistence type="inferred from homology"/>
<evidence type="ECO:0000256" key="10">
    <source>
        <dbReference type="RuleBase" id="RU367007"/>
    </source>
</evidence>
<feature type="transmembrane region" description="Helical" evidence="10">
    <location>
        <begin position="567"/>
        <end position="583"/>
    </location>
</feature>
<evidence type="ECO:0000256" key="6">
    <source>
        <dbReference type="ARBA" id="ARBA00022692"/>
    </source>
</evidence>
<evidence type="ECO:0000256" key="9">
    <source>
        <dbReference type="ARBA" id="ARBA00093617"/>
    </source>
</evidence>
<feature type="transmembrane region" description="Helical" evidence="10">
    <location>
        <begin position="220"/>
        <end position="238"/>
    </location>
</feature>
<evidence type="ECO:0000259" key="11">
    <source>
        <dbReference type="Pfam" id="PF02366"/>
    </source>
</evidence>
<evidence type="ECO:0000313" key="13">
    <source>
        <dbReference type="EMBL" id="CAI3551862.1"/>
    </source>
</evidence>
<feature type="transmembrane region" description="Helical" evidence="10">
    <location>
        <begin position="829"/>
        <end position="850"/>
    </location>
</feature>
<feature type="transmembrane region" description="Helical" evidence="10">
    <location>
        <begin position="776"/>
        <end position="793"/>
    </location>
</feature>
<feature type="transmembrane region" description="Helical" evidence="10">
    <location>
        <begin position="177"/>
        <end position="193"/>
    </location>
</feature>
<dbReference type="InterPro" id="IPR032421">
    <property type="entry name" value="PMT_4TMC"/>
</dbReference>
<feature type="transmembrane region" description="Helical" evidence="10">
    <location>
        <begin position="29"/>
        <end position="45"/>
    </location>
</feature>
<keyword evidence="5 10" id="KW-0808">Transferase</keyword>
<evidence type="ECO:0000256" key="1">
    <source>
        <dbReference type="ARBA" id="ARBA00004127"/>
    </source>
</evidence>
<comment type="function">
    <text evidence="10">Protein O-mannosyltransferase that catalyzes the transfer of a single mannose residue from a polyprenol phospho-mannosyl lipidic donor to the hydroxyl group of selected serine and threonine residues in acceptor proteins.</text>
</comment>
<dbReference type="InterPro" id="IPR003342">
    <property type="entry name" value="ArnT-like_N"/>
</dbReference>
<keyword evidence="4 10" id="KW-0328">Glycosyltransferase</keyword>
<feature type="domain" description="Protein O-mannosyl-transferase C-terminal four TM" evidence="12">
    <location>
        <begin position="700"/>
        <end position="871"/>
    </location>
</feature>
<evidence type="ECO:0000256" key="7">
    <source>
        <dbReference type="ARBA" id="ARBA00022989"/>
    </source>
</evidence>
<evidence type="ECO:0000256" key="2">
    <source>
        <dbReference type="ARBA" id="ARBA00004922"/>
    </source>
</evidence>
<dbReference type="AlphaFoldDB" id="A0AAD1YDJ1"/>
<feature type="transmembrane region" description="Helical" evidence="10">
    <location>
        <begin position="660"/>
        <end position="685"/>
    </location>
</feature>
<evidence type="ECO:0000313" key="14">
    <source>
        <dbReference type="Proteomes" id="UP001189143"/>
    </source>
</evidence>
<dbReference type="GO" id="GO:0005886">
    <property type="term" value="C:plasma membrane"/>
    <property type="evidence" value="ECO:0007669"/>
    <property type="project" value="UniProtKB-SubCell"/>
</dbReference>
<feature type="transmembrane region" description="Helical" evidence="10">
    <location>
        <begin position="799"/>
        <end position="817"/>
    </location>
</feature>
<dbReference type="EC" id="2.4.1.-" evidence="10"/>
<feature type="transmembrane region" description="Helical" evidence="10">
    <location>
        <begin position="91"/>
        <end position="108"/>
    </location>
</feature>
<feature type="transmembrane region" description="Helical" evidence="10">
    <location>
        <begin position="542"/>
        <end position="561"/>
    </location>
</feature>
<feature type="transmembrane region" description="Helical" evidence="10">
    <location>
        <begin position="199"/>
        <end position="215"/>
    </location>
</feature>
<feature type="transmembrane region" description="Helical" evidence="10">
    <location>
        <begin position="144"/>
        <end position="165"/>
    </location>
</feature>
<organism evidence="13 14">
    <name type="scientific">Clostridium neonatale</name>
    <dbReference type="NCBI Taxonomy" id="137838"/>
    <lineage>
        <taxon>Bacteria</taxon>
        <taxon>Bacillati</taxon>
        <taxon>Bacillota</taxon>
        <taxon>Clostridia</taxon>
        <taxon>Eubacteriales</taxon>
        <taxon>Clostridiaceae</taxon>
        <taxon>Clostridium</taxon>
    </lineage>
</organism>
<dbReference type="Pfam" id="PF02366">
    <property type="entry name" value="PMT"/>
    <property type="match status" value="1"/>
</dbReference>
<feature type="transmembrane region" description="Helical" evidence="10">
    <location>
        <begin position="52"/>
        <end position="79"/>
    </location>
</feature>
<dbReference type="Pfam" id="PF16192">
    <property type="entry name" value="PMT_4TMC"/>
    <property type="match status" value="1"/>
</dbReference>
<protein>
    <recommendedName>
        <fullName evidence="9 10">Polyprenol-phosphate-mannose--protein mannosyltransferase</fullName>
        <ecNumber evidence="10">2.4.1.-</ecNumber>
    </recommendedName>
</protein>
<dbReference type="GO" id="GO:0012505">
    <property type="term" value="C:endomembrane system"/>
    <property type="evidence" value="ECO:0007669"/>
    <property type="project" value="UniProtKB-SubCell"/>
</dbReference>
<feature type="transmembrane region" description="Helical" evidence="10">
    <location>
        <begin position="250"/>
        <end position="269"/>
    </location>
</feature>
<dbReference type="RefSeq" id="WP_317101324.1">
    <property type="nucleotide sequence ID" value="NZ_CAMTDS010000066.1"/>
</dbReference>
<keyword evidence="6 10" id="KW-0812">Transmembrane</keyword>
<sequence>MKKKAVLCSAFYLFNPALLIYTCTWTKIYTPYFLTVLIMIICLYTKRFSLGCIFFGMSLLCSENSIFLYPLIIICTFNYLKAAKNNKEKNMLISSSILVSIFTALIFIFKLKDKLSLYPYVSVNSFNIWSMLGENWTSIYKNFYITSYLNIGIVAFVAILLFTLIINRKYNGFKNSILFTSIFLISSIYIFGIMIHEEFFPPVLIISLLLLIVTSMKEAYIMYITFSFLHFLNLAYTLSLYDPKNFKPESSYVIITSFFFLAAFIYWVYYFSKNKEMFTAENINNGENICEEDCNNFEKYEVMPSAKKIKYTKTDYICILLLTVVFGILGFYNLGNKYAPNTVYTFDKNSNEILLNMGEVKDIDHISVFLGRVHHKKVNISRYDAESNLWNEIQTDYDIISVFDWNDIEIKEKTQFIRIECLDDIGFFNEMAVCNSDNNVLMPINSDEYPELFDEQNMHPKYNTYAFGTMFDEVYYARTAYEFINQITAYEITHPPLGKSIIAIGIKLFGLNPFGWRFMSVVFGILMVPLMYVFSKRLFKDYLIPCAVTSLLCFDFMHFTLSRICTIDIFIAFFILLMYYYMYKYLTMNFNNTKLKNTFLPLILCGISTGLAISTKWTGFYAAFGLCILFFSGLYLRYLEYKHSSDPIIHKNFKGNVIKTILFCILSFVIIPISFYVLSYIPVVIGGNTSNLFVKVYNNMKYMLSYHTNITSTHPYSSNWYEWPLIKRPLFDSICHISDTTCSSVSTFGNPLIWWAGAVCVIYVLYCAIKFKDKKAIFLSISYFAQLIPWMFVTRYTIIYHYLPCSLFMILIIGYTMERLTCKISVKKAHKIIVIYCICAFIIFAAYYPVISGYPINKNYIHTYLELLGTWTFA</sequence>
<name>A0AAD1YDJ1_9CLOT</name>
<feature type="domain" description="ArnT-like N-terminal" evidence="11">
    <location>
        <begin position="512"/>
        <end position="678"/>
    </location>
</feature>
<evidence type="ECO:0000256" key="8">
    <source>
        <dbReference type="ARBA" id="ARBA00023136"/>
    </source>
</evidence>
<evidence type="ECO:0000256" key="4">
    <source>
        <dbReference type="ARBA" id="ARBA00022676"/>
    </source>
</evidence>
<comment type="subcellular location">
    <subcellularLocation>
        <location evidence="10">Cell membrane</location>
    </subcellularLocation>
    <subcellularLocation>
        <location evidence="1">Endomembrane system</location>
        <topology evidence="1">Multi-pass membrane protein</topology>
    </subcellularLocation>
</comment>
<accession>A0AAD1YDJ1</accession>
<dbReference type="EMBL" id="CAMTCP010000099">
    <property type="protein sequence ID" value="CAI3551862.1"/>
    <property type="molecule type" value="Genomic_DNA"/>
</dbReference>
<dbReference type="PANTHER" id="PTHR10050">
    <property type="entry name" value="DOLICHYL-PHOSPHATE-MANNOSE--PROTEIN MANNOSYLTRANSFERASE"/>
    <property type="match status" value="1"/>
</dbReference>
<feature type="transmembrane region" description="Helical" evidence="10">
    <location>
        <begin position="316"/>
        <end position="335"/>
    </location>
</feature>
<evidence type="ECO:0000256" key="3">
    <source>
        <dbReference type="ARBA" id="ARBA00007222"/>
    </source>
</evidence>
<evidence type="ECO:0000259" key="12">
    <source>
        <dbReference type="Pfam" id="PF16192"/>
    </source>
</evidence>